<sequence>MDKSWMFMSRTSQEYDNGVRDFLKFAVDNLENPDFIPCPCINCSNVYNMSTNEIRDHLFQHGIDPTYREWEWHGEDILDEVEPNVTTDYVVDDDYEMRT</sequence>
<evidence type="ECO:0000259" key="1">
    <source>
        <dbReference type="Pfam" id="PF13963"/>
    </source>
</evidence>
<accession>A0A7J6VPA7</accession>
<gene>
    <name evidence="2" type="ORF">FRX31_024414</name>
</gene>
<dbReference type="Pfam" id="PF13963">
    <property type="entry name" value="Transpos_assoc"/>
    <property type="match status" value="1"/>
</dbReference>
<feature type="domain" description="Transposase-associated" evidence="1">
    <location>
        <begin position="3"/>
        <end position="75"/>
    </location>
</feature>
<keyword evidence="3" id="KW-1185">Reference proteome</keyword>
<evidence type="ECO:0000313" key="3">
    <source>
        <dbReference type="Proteomes" id="UP000554482"/>
    </source>
</evidence>
<organism evidence="2 3">
    <name type="scientific">Thalictrum thalictroides</name>
    <name type="common">Rue-anemone</name>
    <name type="synonym">Anemone thalictroides</name>
    <dbReference type="NCBI Taxonomy" id="46969"/>
    <lineage>
        <taxon>Eukaryota</taxon>
        <taxon>Viridiplantae</taxon>
        <taxon>Streptophyta</taxon>
        <taxon>Embryophyta</taxon>
        <taxon>Tracheophyta</taxon>
        <taxon>Spermatophyta</taxon>
        <taxon>Magnoliopsida</taxon>
        <taxon>Ranunculales</taxon>
        <taxon>Ranunculaceae</taxon>
        <taxon>Thalictroideae</taxon>
        <taxon>Thalictrum</taxon>
    </lineage>
</organism>
<dbReference type="OrthoDB" id="1932595at2759"/>
<dbReference type="InterPro" id="IPR029480">
    <property type="entry name" value="Transpos_assoc"/>
</dbReference>
<proteinExistence type="predicted"/>
<name>A0A7J6VPA7_THATH</name>
<comment type="caution">
    <text evidence="2">The sequence shown here is derived from an EMBL/GenBank/DDBJ whole genome shotgun (WGS) entry which is preliminary data.</text>
</comment>
<evidence type="ECO:0000313" key="2">
    <source>
        <dbReference type="EMBL" id="KAF5186000.1"/>
    </source>
</evidence>
<dbReference type="EMBL" id="JABWDY010029969">
    <property type="protein sequence ID" value="KAF5186000.1"/>
    <property type="molecule type" value="Genomic_DNA"/>
</dbReference>
<reference evidence="2 3" key="1">
    <citation type="submission" date="2020-06" db="EMBL/GenBank/DDBJ databases">
        <title>Transcriptomic and genomic resources for Thalictrum thalictroides and T. hernandezii: Facilitating candidate gene discovery in an emerging model plant lineage.</title>
        <authorList>
            <person name="Arias T."/>
            <person name="Riano-Pachon D.M."/>
            <person name="Di Stilio V.S."/>
        </authorList>
    </citation>
    <scope>NUCLEOTIDE SEQUENCE [LARGE SCALE GENOMIC DNA]</scope>
    <source>
        <strain evidence="3">cv. WT478/WT964</strain>
        <tissue evidence="2">Leaves</tissue>
    </source>
</reference>
<protein>
    <recommendedName>
        <fullName evidence="1">Transposase-associated domain-containing protein</fullName>
    </recommendedName>
</protein>
<dbReference type="AlphaFoldDB" id="A0A7J6VPA7"/>
<dbReference type="Proteomes" id="UP000554482">
    <property type="component" value="Unassembled WGS sequence"/>
</dbReference>